<keyword evidence="1" id="KW-1133">Transmembrane helix</keyword>
<keyword evidence="1" id="KW-0812">Transmembrane</keyword>
<evidence type="ECO:0000313" key="2">
    <source>
        <dbReference type="EMBL" id="GIG14913.1"/>
    </source>
</evidence>
<comment type="caution">
    <text evidence="2">The sequence shown here is derived from an EMBL/GenBank/DDBJ whole genome shotgun (WGS) entry which is preliminary data.</text>
</comment>
<accession>A0A8J3PG09</accession>
<protein>
    <submittedName>
        <fullName evidence="2">Uncharacterized protein</fullName>
    </submittedName>
</protein>
<feature type="transmembrane region" description="Helical" evidence="1">
    <location>
        <begin position="107"/>
        <end position="127"/>
    </location>
</feature>
<keyword evidence="1" id="KW-0472">Membrane</keyword>
<keyword evidence="3" id="KW-1185">Reference proteome</keyword>
<dbReference type="RefSeq" id="WP_166378519.1">
    <property type="nucleotide sequence ID" value="NZ_BAAATT010000007.1"/>
</dbReference>
<name>A0A8J3PG09_9ACTN</name>
<feature type="transmembrane region" description="Helical" evidence="1">
    <location>
        <begin position="72"/>
        <end position="95"/>
    </location>
</feature>
<evidence type="ECO:0000256" key="1">
    <source>
        <dbReference type="SAM" id="Phobius"/>
    </source>
</evidence>
<evidence type="ECO:0000313" key="3">
    <source>
        <dbReference type="Proteomes" id="UP000660339"/>
    </source>
</evidence>
<gene>
    <name evidence="2" type="ORF">Cme02nite_32450</name>
</gene>
<dbReference type="Proteomes" id="UP000660339">
    <property type="component" value="Unassembled WGS sequence"/>
</dbReference>
<dbReference type="AlphaFoldDB" id="A0A8J3PG09"/>
<organism evidence="2 3">
    <name type="scientific">Catellatospora methionotrophica</name>
    <dbReference type="NCBI Taxonomy" id="121620"/>
    <lineage>
        <taxon>Bacteria</taxon>
        <taxon>Bacillati</taxon>
        <taxon>Actinomycetota</taxon>
        <taxon>Actinomycetes</taxon>
        <taxon>Micromonosporales</taxon>
        <taxon>Micromonosporaceae</taxon>
        <taxon>Catellatospora</taxon>
    </lineage>
</organism>
<reference evidence="2" key="1">
    <citation type="submission" date="2021-01" db="EMBL/GenBank/DDBJ databases">
        <title>Whole genome shotgun sequence of Catellatospora methionotrophica NBRC 14553.</title>
        <authorList>
            <person name="Komaki H."/>
            <person name="Tamura T."/>
        </authorList>
    </citation>
    <scope>NUCLEOTIDE SEQUENCE</scope>
    <source>
        <strain evidence="2">NBRC 14553</strain>
    </source>
</reference>
<dbReference type="EMBL" id="BONJ01000017">
    <property type="protein sequence ID" value="GIG14913.1"/>
    <property type="molecule type" value="Genomic_DNA"/>
</dbReference>
<proteinExistence type="predicted"/>
<sequence>MAADVPDRHLAHLVASESNPSGGYSEYALQPLGVARPPHGKITVPVVCDVCGIPVECTVYSVDATRRLRWRWWLLAALCAVGAVVLAGAVGATFADHLPDRPATTPVAWFMVVGFMAVPGLAVLAFYRRRDARREDGLRVVARSGAHSLRPPGARFDSWYATEGGGE</sequence>